<gene>
    <name evidence="3" type="ORF">SEMRO_2034_G312000.1</name>
</gene>
<dbReference type="OrthoDB" id="43871at2759"/>
<dbReference type="InterPro" id="IPR037401">
    <property type="entry name" value="SnoaL-like"/>
</dbReference>
<name>A0A9N8EZ23_9STRA</name>
<comment type="caution">
    <text evidence="3">The sequence shown here is derived from an EMBL/GenBank/DDBJ whole genome shotgun (WGS) entry which is preliminary data.</text>
</comment>
<reference evidence="3" key="1">
    <citation type="submission" date="2020-06" db="EMBL/GenBank/DDBJ databases">
        <authorList>
            <consortium name="Plant Systems Biology data submission"/>
        </authorList>
    </citation>
    <scope>NUCLEOTIDE SEQUENCE</scope>
    <source>
        <strain evidence="3">D6</strain>
    </source>
</reference>
<dbReference type="AlphaFoldDB" id="A0A9N8EZ23"/>
<evidence type="ECO:0000313" key="3">
    <source>
        <dbReference type="EMBL" id="CAB9527639.1"/>
    </source>
</evidence>
<dbReference type="EMBL" id="CAICTM010002032">
    <property type="protein sequence ID" value="CAB9527639.1"/>
    <property type="molecule type" value="Genomic_DNA"/>
</dbReference>
<dbReference type="PANTHER" id="PTHR34957">
    <property type="entry name" value="NUCLEAR TRANSPORT FACTOR 2 (NTF2) FAMILY PROTEIN"/>
    <property type="match status" value="1"/>
</dbReference>
<dbReference type="PANTHER" id="PTHR34957:SF1">
    <property type="entry name" value="NUCLEAR TRANSPORT FACTOR 2 (NTF2) FAMILY PROTEIN"/>
    <property type="match status" value="1"/>
</dbReference>
<protein>
    <submittedName>
        <fullName evidence="3">UvrB/uvrC motif</fullName>
    </submittedName>
</protein>
<evidence type="ECO:0000259" key="2">
    <source>
        <dbReference type="Pfam" id="PF13474"/>
    </source>
</evidence>
<dbReference type="Proteomes" id="UP001153069">
    <property type="component" value="Unassembled WGS sequence"/>
</dbReference>
<keyword evidence="4" id="KW-1185">Reference proteome</keyword>
<dbReference type="SUPFAM" id="SSF54427">
    <property type="entry name" value="NTF2-like"/>
    <property type="match status" value="1"/>
</dbReference>
<dbReference type="InterPro" id="IPR032710">
    <property type="entry name" value="NTF2-like_dom_sf"/>
</dbReference>
<feature type="region of interest" description="Disordered" evidence="1">
    <location>
        <begin position="17"/>
        <end position="68"/>
    </location>
</feature>
<accession>A0A9N8EZ23</accession>
<organism evidence="3 4">
    <name type="scientific">Seminavis robusta</name>
    <dbReference type="NCBI Taxonomy" id="568900"/>
    <lineage>
        <taxon>Eukaryota</taxon>
        <taxon>Sar</taxon>
        <taxon>Stramenopiles</taxon>
        <taxon>Ochrophyta</taxon>
        <taxon>Bacillariophyta</taxon>
        <taxon>Bacillariophyceae</taxon>
        <taxon>Bacillariophycidae</taxon>
        <taxon>Naviculales</taxon>
        <taxon>Naviculaceae</taxon>
        <taxon>Seminavis</taxon>
    </lineage>
</organism>
<feature type="domain" description="SnoaL-like" evidence="2">
    <location>
        <begin position="83"/>
        <end position="213"/>
    </location>
</feature>
<evidence type="ECO:0000313" key="4">
    <source>
        <dbReference type="Proteomes" id="UP001153069"/>
    </source>
</evidence>
<dbReference type="Pfam" id="PF13474">
    <property type="entry name" value="SnoaL_3"/>
    <property type="match status" value="1"/>
</dbReference>
<proteinExistence type="predicted"/>
<sequence>MATQVLMKVDTNGVVSTTSKLQASPRDTKPTNAATKVHTMKKQAVRNQDDGATDQAHAAMTPSNSKRMRARQSRIPAEDFKAILQANGLFYSAFSSLDMAAMENVWLKDKRCVCQFPEMKKLGGYDKIMRSWKHAVNQMDGAMRRNWMEPREIQVEFQSTDKAVLFCQELVYSISCSVVDGELRPESQLIQRLSATNAFKRINGRWHIWYHQATSMGDSTVKLKRPANQKDLTESLGRGASLQQSAVASELTTNSFEDKYGAIVKTHTSDTCQKESNCERLLKTLRLPGEE</sequence>
<evidence type="ECO:0000256" key="1">
    <source>
        <dbReference type="SAM" id="MobiDB-lite"/>
    </source>
</evidence>
<dbReference type="Gene3D" id="3.10.450.50">
    <property type="match status" value="1"/>
</dbReference>